<dbReference type="OrthoDB" id="6776789at2759"/>
<dbReference type="InterPro" id="IPR050951">
    <property type="entry name" value="Retrovirus_Pol_polyprotein"/>
</dbReference>
<feature type="domain" description="Integrase catalytic" evidence="1">
    <location>
        <begin position="355"/>
        <end position="438"/>
    </location>
</feature>
<dbReference type="SUPFAM" id="SSF56672">
    <property type="entry name" value="DNA/RNA polymerases"/>
    <property type="match status" value="1"/>
</dbReference>
<comment type="caution">
    <text evidence="2">The sequence shown here is derived from an EMBL/GenBank/DDBJ whole genome shotgun (WGS) entry which is preliminary data.</text>
</comment>
<dbReference type="InterPro" id="IPR036397">
    <property type="entry name" value="RNaseH_sf"/>
</dbReference>
<organism evidence="2 3">
    <name type="scientific">Mytilus galloprovincialis</name>
    <name type="common">Mediterranean mussel</name>
    <dbReference type="NCBI Taxonomy" id="29158"/>
    <lineage>
        <taxon>Eukaryota</taxon>
        <taxon>Metazoa</taxon>
        <taxon>Spiralia</taxon>
        <taxon>Lophotrochozoa</taxon>
        <taxon>Mollusca</taxon>
        <taxon>Bivalvia</taxon>
        <taxon>Autobranchia</taxon>
        <taxon>Pteriomorphia</taxon>
        <taxon>Mytilida</taxon>
        <taxon>Mytiloidea</taxon>
        <taxon>Mytilidae</taxon>
        <taxon>Mytilinae</taxon>
        <taxon>Mytilus</taxon>
    </lineage>
</organism>
<dbReference type="PROSITE" id="PS50994">
    <property type="entry name" value="INTEGRASE"/>
    <property type="match status" value="1"/>
</dbReference>
<proteinExistence type="predicted"/>
<protein>
    <recommendedName>
        <fullName evidence="1">Integrase catalytic domain-containing protein</fullName>
    </recommendedName>
</protein>
<dbReference type="Gene3D" id="3.30.70.270">
    <property type="match status" value="1"/>
</dbReference>
<dbReference type="InterPro" id="IPR012337">
    <property type="entry name" value="RNaseH-like_sf"/>
</dbReference>
<dbReference type="GO" id="GO:0003676">
    <property type="term" value="F:nucleic acid binding"/>
    <property type="evidence" value="ECO:0007669"/>
    <property type="project" value="InterPro"/>
</dbReference>
<dbReference type="InterPro" id="IPR001584">
    <property type="entry name" value="Integrase_cat-core"/>
</dbReference>
<reference evidence="2" key="1">
    <citation type="submission" date="2018-11" db="EMBL/GenBank/DDBJ databases">
        <authorList>
            <person name="Alioto T."/>
            <person name="Alioto T."/>
        </authorList>
    </citation>
    <scope>NUCLEOTIDE SEQUENCE</scope>
</reference>
<name>A0A8B6ELJ2_MYTGA</name>
<dbReference type="EMBL" id="UYJE01005360">
    <property type="protein sequence ID" value="VDI36808.1"/>
    <property type="molecule type" value="Genomic_DNA"/>
</dbReference>
<sequence length="438" mass="50263">MQSCLDYELIKLGYSTETTCTSDSDPITKSSVLKEYSDIFKGVGLVHVSGKATIHIDSKVPPVVHPPRRVPVALRGRLKSELHRMENADIIGKVNGPILWVTSLVVVEKPNGKLRVCLDPKDLNSAIQRTHYPMRTLEDILPQLSNAHYLTKLDVRSGYWTISLRILLPLIHRTFVTVSSVCHLVSIAHKTFFKRRLTSATQNLTLWSRSSTTYWFTDQPVYRLVIEKIEEIEKATLVRPQFDILKSVILEGWPQCRSECPAQVLEFWNHRDELSVKSGIIFKGHKIVIQTSLRALMLDKIHTGYMGVEKCIRRARDVLFWPKMSLHISDMVFKCSVCLERRNYNAKESLEPHKIPQYPWQIVATDLFYWNNADYIVIVDYYILYLEVHKLHGTTSTTVINKLKGTFSRLGIPETVVSDNGPQYSSQEFSEFAKKIGF</sequence>
<keyword evidence="3" id="KW-1185">Reference proteome</keyword>
<dbReference type="Gene3D" id="3.10.10.10">
    <property type="entry name" value="HIV Type 1 Reverse Transcriptase, subunit A, domain 1"/>
    <property type="match status" value="1"/>
</dbReference>
<dbReference type="InterPro" id="IPR041588">
    <property type="entry name" value="Integrase_H2C2"/>
</dbReference>
<evidence type="ECO:0000313" key="2">
    <source>
        <dbReference type="EMBL" id="VDI36808.1"/>
    </source>
</evidence>
<evidence type="ECO:0000259" key="1">
    <source>
        <dbReference type="PROSITE" id="PS50994"/>
    </source>
</evidence>
<dbReference type="Gene3D" id="3.30.420.10">
    <property type="entry name" value="Ribonuclease H-like superfamily/Ribonuclease H"/>
    <property type="match status" value="1"/>
</dbReference>
<dbReference type="PANTHER" id="PTHR37984">
    <property type="entry name" value="PROTEIN CBG26694"/>
    <property type="match status" value="1"/>
</dbReference>
<accession>A0A8B6ELJ2</accession>
<dbReference type="FunFam" id="1.10.340.70:FF:000004">
    <property type="entry name" value="Retrovirus-related Pol polyprotein from transposon 297-like Protein"/>
    <property type="match status" value="1"/>
</dbReference>
<dbReference type="SUPFAM" id="SSF53098">
    <property type="entry name" value="Ribonuclease H-like"/>
    <property type="match status" value="1"/>
</dbReference>
<dbReference type="Pfam" id="PF17921">
    <property type="entry name" value="Integrase_H2C2"/>
    <property type="match status" value="1"/>
</dbReference>
<evidence type="ECO:0000313" key="3">
    <source>
        <dbReference type="Proteomes" id="UP000596742"/>
    </source>
</evidence>
<dbReference type="InterPro" id="IPR043128">
    <property type="entry name" value="Rev_trsase/Diguanyl_cyclase"/>
</dbReference>
<gene>
    <name evidence="2" type="ORF">MGAL_10B094357</name>
</gene>
<dbReference type="AlphaFoldDB" id="A0A8B6ELJ2"/>
<dbReference type="PANTHER" id="PTHR37984:SF7">
    <property type="entry name" value="INTEGRASE CATALYTIC DOMAIN-CONTAINING PROTEIN"/>
    <property type="match status" value="1"/>
</dbReference>
<dbReference type="GO" id="GO:0015074">
    <property type="term" value="P:DNA integration"/>
    <property type="evidence" value="ECO:0007669"/>
    <property type="project" value="InterPro"/>
</dbReference>
<dbReference type="InterPro" id="IPR043502">
    <property type="entry name" value="DNA/RNA_pol_sf"/>
</dbReference>
<dbReference type="Gene3D" id="1.10.340.70">
    <property type="match status" value="1"/>
</dbReference>
<dbReference type="Proteomes" id="UP000596742">
    <property type="component" value="Unassembled WGS sequence"/>
</dbReference>